<dbReference type="RefSeq" id="WP_346052491.1">
    <property type="nucleotide sequence ID" value="NZ_JAYGII010000028.1"/>
</dbReference>
<dbReference type="Gene3D" id="3.40.640.10">
    <property type="entry name" value="Type I PLP-dependent aspartate aminotransferase-like (Major domain)"/>
    <property type="match status" value="1"/>
</dbReference>
<dbReference type="SUPFAM" id="SSF53383">
    <property type="entry name" value="PLP-dependent transferases"/>
    <property type="match status" value="1"/>
</dbReference>
<dbReference type="GO" id="GO:0030170">
    <property type="term" value="F:pyridoxal phosphate binding"/>
    <property type="evidence" value="ECO:0007669"/>
    <property type="project" value="InterPro"/>
</dbReference>
<dbReference type="Gene3D" id="3.90.1150.10">
    <property type="entry name" value="Aspartate Aminotransferase, domain 1"/>
    <property type="match status" value="1"/>
</dbReference>
<evidence type="ECO:0000256" key="5">
    <source>
        <dbReference type="RuleBase" id="RU000481"/>
    </source>
</evidence>
<keyword evidence="2 5" id="KW-0032">Aminotransferase</keyword>
<dbReference type="PANTHER" id="PTHR43807:SF20">
    <property type="entry name" value="FI04487P"/>
    <property type="match status" value="1"/>
</dbReference>
<dbReference type="InterPro" id="IPR015422">
    <property type="entry name" value="PyrdxlP-dep_Trfase_small"/>
</dbReference>
<dbReference type="PROSITE" id="PS00105">
    <property type="entry name" value="AA_TRANSFER_CLASS_1"/>
    <property type="match status" value="1"/>
</dbReference>
<dbReference type="InterPro" id="IPR015424">
    <property type="entry name" value="PyrdxlP-dep_Trfase"/>
</dbReference>
<comment type="caution">
    <text evidence="7">The sequence shown here is derived from an EMBL/GenBank/DDBJ whole genome shotgun (WGS) entry which is preliminary data.</text>
</comment>
<comment type="similarity">
    <text evidence="5">Belongs to the class-I pyridoxal-phosphate-dependent aminotransferase family.</text>
</comment>
<evidence type="ECO:0000313" key="8">
    <source>
        <dbReference type="Proteomes" id="UP001302316"/>
    </source>
</evidence>
<dbReference type="AlphaFoldDB" id="A0AAP6JGN1"/>
<evidence type="ECO:0000256" key="4">
    <source>
        <dbReference type="ARBA" id="ARBA00022898"/>
    </source>
</evidence>
<keyword evidence="8" id="KW-1185">Reference proteome</keyword>
<evidence type="ECO:0000256" key="3">
    <source>
        <dbReference type="ARBA" id="ARBA00022679"/>
    </source>
</evidence>
<dbReference type="InterPro" id="IPR004839">
    <property type="entry name" value="Aminotransferase_I/II_large"/>
</dbReference>
<dbReference type="Pfam" id="PF00155">
    <property type="entry name" value="Aminotran_1_2"/>
    <property type="match status" value="1"/>
</dbReference>
<protein>
    <recommendedName>
        <fullName evidence="5">Aminotransferase</fullName>
        <ecNumber evidence="5">2.6.1.-</ecNumber>
    </recommendedName>
</protein>
<dbReference type="InterPro" id="IPR015421">
    <property type="entry name" value="PyrdxlP-dep_Trfase_major"/>
</dbReference>
<dbReference type="EMBL" id="JAYGII010000028">
    <property type="protein sequence ID" value="MEA5446331.1"/>
    <property type="molecule type" value="Genomic_DNA"/>
</dbReference>
<evidence type="ECO:0000259" key="6">
    <source>
        <dbReference type="Pfam" id="PF00155"/>
    </source>
</evidence>
<reference evidence="7 8" key="1">
    <citation type="submission" date="2023-12" db="EMBL/GenBank/DDBJ databases">
        <title>Whole-genome sequencing of halo(alkali)philic microorganisms from hypersaline lakes.</title>
        <authorList>
            <person name="Sorokin D.Y."/>
            <person name="Merkel A.Y."/>
            <person name="Messina E."/>
            <person name="Yakimov M."/>
        </authorList>
    </citation>
    <scope>NUCLEOTIDE SEQUENCE [LARGE SCALE GENOMIC DNA]</scope>
    <source>
        <strain evidence="7 8">AB-CW1</strain>
    </source>
</reference>
<sequence>MAIKAERTDRTGLERVRSDRVASLVQSDIRAMTQRCLELDGVNLGQGICDTPPPELLAGAVAPAIERGDNRYTRYDGIGRLRHALADRLQRHNGLDVDPDGEIVVTIGSTGAFATTVMALCNPGDAIILIEPYYGYHLNTARVAGLETRLVGLRPDDFSLDMAALEEAAKGARALVLNTPGNPSGRVFNRRELEQLGELCQRHDLLCITDEIYEYFLFDGHRHISPATLPSLRDRTVTISGYSKTYSITGWRIGFLTAPRDMAQAIGLVNDLFYVCAPSPLQAAVAETIKALGDDYYQGLAHGFQLKRDDFCGVLNDIGLTPRIPEGAYYVLADVTPLGKSSSQAAAMEILEQAGVASVPGSAFFSGDEGESVVRFCFGKSDQTLHAAQERLLRWGRAGA</sequence>
<dbReference type="GO" id="GO:0005737">
    <property type="term" value="C:cytoplasm"/>
    <property type="evidence" value="ECO:0007669"/>
    <property type="project" value="TreeGrafter"/>
</dbReference>
<gene>
    <name evidence="7" type="ORF">VCB98_10920</name>
</gene>
<dbReference type="InterPro" id="IPR051326">
    <property type="entry name" value="Kynurenine-oxoglutarate_AT"/>
</dbReference>
<dbReference type="Proteomes" id="UP001302316">
    <property type="component" value="Unassembled WGS sequence"/>
</dbReference>
<feature type="domain" description="Aminotransferase class I/classII large" evidence="6">
    <location>
        <begin position="41"/>
        <end position="392"/>
    </location>
</feature>
<name>A0AAP6JGN1_9GAMM</name>
<accession>A0AAP6JGN1</accession>
<dbReference type="EC" id="2.6.1.-" evidence="5"/>
<proteinExistence type="inferred from homology"/>
<evidence type="ECO:0000313" key="7">
    <source>
        <dbReference type="EMBL" id="MEA5446331.1"/>
    </source>
</evidence>
<evidence type="ECO:0000256" key="2">
    <source>
        <dbReference type="ARBA" id="ARBA00022576"/>
    </source>
</evidence>
<dbReference type="InterPro" id="IPR004838">
    <property type="entry name" value="NHTrfase_class1_PyrdxlP-BS"/>
</dbReference>
<keyword evidence="3 5" id="KW-0808">Transferase</keyword>
<dbReference type="CDD" id="cd00609">
    <property type="entry name" value="AAT_like"/>
    <property type="match status" value="1"/>
</dbReference>
<keyword evidence="4" id="KW-0663">Pyridoxal phosphate</keyword>
<organism evidence="7 8">
    <name type="scientific">Natronospira elongata</name>
    <dbReference type="NCBI Taxonomy" id="3110268"/>
    <lineage>
        <taxon>Bacteria</taxon>
        <taxon>Pseudomonadati</taxon>
        <taxon>Pseudomonadota</taxon>
        <taxon>Gammaproteobacteria</taxon>
        <taxon>Natronospirales</taxon>
        <taxon>Natronospiraceae</taxon>
        <taxon>Natronospira</taxon>
    </lineage>
</organism>
<evidence type="ECO:0000256" key="1">
    <source>
        <dbReference type="ARBA" id="ARBA00001933"/>
    </source>
</evidence>
<dbReference type="PANTHER" id="PTHR43807">
    <property type="entry name" value="FI04487P"/>
    <property type="match status" value="1"/>
</dbReference>
<dbReference type="GO" id="GO:0016212">
    <property type="term" value="F:kynurenine-oxoglutarate transaminase activity"/>
    <property type="evidence" value="ECO:0007669"/>
    <property type="project" value="TreeGrafter"/>
</dbReference>
<comment type="cofactor">
    <cofactor evidence="1 5">
        <name>pyridoxal 5'-phosphate</name>
        <dbReference type="ChEBI" id="CHEBI:597326"/>
    </cofactor>
</comment>